<evidence type="ECO:0000313" key="4">
    <source>
        <dbReference type="EMBL" id="KAK0457202.1"/>
    </source>
</evidence>
<dbReference type="SUPFAM" id="SSF51430">
    <property type="entry name" value="NAD(P)-linked oxidoreductase"/>
    <property type="match status" value="1"/>
</dbReference>
<keyword evidence="5" id="KW-1185">Reference proteome</keyword>
<evidence type="ECO:0000259" key="3">
    <source>
        <dbReference type="Pfam" id="PF00248"/>
    </source>
</evidence>
<dbReference type="Gene3D" id="3.20.20.100">
    <property type="entry name" value="NADP-dependent oxidoreductase domain"/>
    <property type="match status" value="1"/>
</dbReference>
<dbReference type="GeneID" id="85353244"/>
<evidence type="ECO:0000256" key="2">
    <source>
        <dbReference type="ARBA" id="ARBA00038157"/>
    </source>
</evidence>
<dbReference type="InterPro" id="IPR036812">
    <property type="entry name" value="NAD(P)_OxRdtase_dom_sf"/>
</dbReference>
<reference evidence="4" key="1">
    <citation type="submission" date="2023-06" db="EMBL/GenBank/DDBJ databases">
        <authorList>
            <consortium name="Lawrence Berkeley National Laboratory"/>
            <person name="Ahrendt S."/>
            <person name="Sahu N."/>
            <person name="Indic B."/>
            <person name="Wong-Bajracharya J."/>
            <person name="Merenyi Z."/>
            <person name="Ke H.-M."/>
            <person name="Monk M."/>
            <person name="Kocsube S."/>
            <person name="Drula E."/>
            <person name="Lipzen A."/>
            <person name="Balint B."/>
            <person name="Henrissat B."/>
            <person name="Andreopoulos B."/>
            <person name="Martin F.M."/>
            <person name="Harder C.B."/>
            <person name="Rigling D."/>
            <person name="Ford K.L."/>
            <person name="Foster G.D."/>
            <person name="Pangilinan J."/>
            <person name="Papanicolaou A."/>
            <person name="Barry K."/>
            <person name="LaButti K."/>
            <person name="Viragh M."/>
            <person name="Koriabine M."/>
            <person name="Yan M."/>
            <person name="Riley R."/>
            <person name="Champramary S."/>
            <person name="Plett K.L."/>
            <person name="Tsai I.J."/>
            <person name="Slot J."/>
            <person name="Sipos G."/>
            <person name="Plett J."/>
            <person name="Nagy L.G."/>
            <person name="Grigoriev I.V."/>
        </authorList>
    </citation>
    <scope>NUCLEOTIDE SEQUENCE</scope>
    <source>
        <strain evidence="4">CCBAS 213</strain>
    </source>
</reference>
<sequence length="395" mass="44469">MSAFHPIPKPPATKLGHYRVLSPLAGVRVSPLQLGAMSIGDKWDKFGMGSMDKESSFKLLDAYYDMGGNFIDTANSYQDESSEEFIGEWMQSRGIRDQIVLATKYTANYKHRKPIKQQVNYAGNHAKSLNVSVAESLRKLRTNYIDILYVHCYDFETSVQEIMNSLHTLVLQGKVLYLGISDSPAWFVAQANTYALHQGKSPFVIYQGRWNLLERSFEREIIPMARTLGLALAPWDALGGGRLRTDEEEEDRRRSGEKGRTLVSDCWERTEDEKKISKALENVARDLGVKNIRAIAIAYLMQKTPYVFPLIGGRKVEHLASNLEALDIDLSPEQMKYLESILPFELGFPGNFVVLILSHSSINKGTGEENGLWLTSTACVVKQPLLQPIKPIPKL</sequence>
<dbReference type="PANTHER" id="PTHR43364:SF2">
    <property type="entry name" value="ARYL-ALCOHOL DEHYDROGENASE AAD10-RELATED"/>
    <property type="match status" value="1"/>
</dbReference>
<dbReference type="EMBL" id="JAUEPS010000022">
    <property type="protein sequence ID" value="KAK0457202.1"/>
    <property type="molecule type" value="Genomic_DNA"/>
</dbReference>
<gene>
    <name evidence="4" type="ORF">EV420DRAFT_1480685</name>
</gene>
<comment type="caution">
    <text evidence="4">The sequence shown here is derived from an EMBL/GenBank/DDBJ whole genome shotgun (WGS) entry which is preliminary data.</text>
</comment>
<dbReference type="PANTHER" id="PTHR43364">
    <property type="entry name" value="NADH-SPECIFIC METHYLGLYOXAL REDUCTASE-RELATED"/>
    <property type="match status" value="1"/>
</dbReference>
<accession>A0AA39N431</accession>
<dbReference type="AlphaFoldDB" id="A0AA39N431"/>
<protein>
    <submittedName>
        <fullName evidence="4">Aldo/keto reductase</fullName>
    </submittedName>
</protein>
<dbReference type="GO" id="GO:0016491">
    <property type="term" value="F:oxidoreductase activity"/>
    <property type="evidence" value="ECO:0007669"/>
    <property type="project" value="UniProtKB-KW"/>
</dbReference>
<evidence type="ECO:0000313" key="5">
    <source>
        <dbReference type="Proteomes" id="UP001175211"/>
    </source>
</evidence>
<keyword evidence="1" id="KW-0560">Oxidoreductase</keyword>
<dbReference type="RefSeq" id="XP_060329517.1">
    <property type="nucleotide sequence ID" value="XM_060469696.1"/>
</dbReference>
<dbReference type="InterPro" id="IPR023210">
    <property type="entry name" value="NADP_OxRdtase_dom"/>
</dbReference>
<comment type="similarity">
    <text evidence="2">Belongs to the aldo/keto reductase family. Aldo/keto reductase 2 subfamily.</text>
</comment>
<feature type="domain" description="NADP-dependent oxidoreductase" evidence="3">
    <location>
        <begin position="31"/>
        <end position="342"/>
    </location>
</feature>
<dbReference type="Pfam" id="PF00248">
    <property type="entry name" value="Aldo_ket_red"/>
    <property type="match status" value="1"/>
</dbReference>
<evidence type="ECO:0000256" key="1">
    <source>
        <dbReference type="ARBA" id="ARBA00023002"/>
    </source>
</evidence>
<name>A0AA39N431_ARMTA</name>
<dbReference type="InterPro" id="IPR050523">
    <property type="entry name" value="AKR_Detox_Biosynth"/>
</dbReference>
<dbReference type="Proteomes" id="UP001175211">
    <property type="component" value="Unassembled WGS sequence"/>
</dbReference>
<organism evidence="4 5">
    <name type="scientific">Armillaria tabescens</name>
    <name type="common">Ringless honey mushroom</name>
    <name type="synonym">Agaricus tabescens</name>
    <dbReference type="NCBI Taxonomy" id="1929756"/>
    <lineage>
        <taxon>Eukaryota</taxon>
        <taxon>Fungi</taxon>
        <taxon>Dikarya</taxon>
        <taxon>Basidiomycota</taxon>
        <taxon>Agaricomycotina</taxon>
        <taxon>Agaricomycetes</taxon>
        <taxon>Agaricomycetidae</taxon>
        <taxon>Agaricales</taxon>
        <taxon>Marasmiineae</taxon>
        <taxon>Physalacriaceae</taxon>
        <taxon>Desarmillaria</taxon>
    </lineage>
</organism>
<proteinExistence type="inferred from homology"/>